<keyword evidence="3" id="KW-1185">Reference proteome</keyword>
<evidence type="ECO:0000313" key="2">
    <source>
        <dbReference type="EMBL" id="MBB5849263.1"/>
    </source>
</evidence>
<dbReference type="RefSeq" id="WP_184172734.1">
    <property type="nucleotide sequence ID" value="NZ_BAABAG010000009.1"/>
</dbReference>
<dbReference type="AlphaFoldDB" id="A0A7W9JK77"/>
<accession>A0A7W9JK77</accession>
<proteinExistence type="predicted"/>
<reference evidence="2 3" key="1">
    <citation type="submission" date="2020-08" db="EMBL/GenBank/DDBJ databases">
        <title>Sequencing the genomes of 1000 actinobacteria strains.</title>
        <authorList>
            <person name="Klenk H.-P."/>
        </authorList>
    </citation>
    <scope>NUCLEOTIDE SEQUENCE [LARGE SCALE GENOMIC DNA]</scope>
    <source>
        <strain evidence="2 3">DSM 17945</strain>
    </source>
</reference>
<evidence type="ECO:0008006" key="4">
    <source>
        <dbReference type="Google" id="ProtNLM"/>
    </source>
</evidence>
<protein>
    <recommendedName>
        <fullName evidence="4">DUF4232 domain-containing protein</fullName>
    </recommendedName>
</protein>
<dbReference type="Proteomes" id="UP000567246">
    <property type="component" value="Unassembled WGS sequence"/>
</dbReference>
<dbReference type="EMBL" id="JACHMW010000001">
    <property type="protein sequence ID" value="MBB5849263.1"/>
    <property type="molecule type" value="Genomic_DNA"/>
</dbReference>
<comment type="caution">
    <text evidence="2">The sequence shown here is derived from an EMBL/GenBank/DDBJ whole genome shotgun (WGS) entry which is preliminary data.</text>
</comment>
<evidence type="ECO:0000313" key="3">
    <source>
        <dbReference type="Proteomes" id="UP000567246"/>
    </source>
</evidence>
<evidence type="ECO:0000256" key="1">
    <source>
        <dbReference type="SAM" id="MobiDB-lite"/>
    </source>
</evidence>
<sequence>MPSRPSSPGPKPSAAVYRRRRLVAALLALVLLLLVGWGLWSLIRLGMGALSGDDAEPSVSAPPTPVHSPSPAPPSGATPGAASPTVALEDAAECQPSDLRLVASADKAQYLRGEEAVLRLSVTNLSSSPCRADVGTARQEFTVRTAEGDDVFSTRVCQADPTSSERVLTPHEELTAVYRWSGHASNEDCGTPGALATAGPHLLTVTLGEQTSRPVALRIQEEAAPGAWDGASSGAPASGSPAPSTPASPSATGSAPAASSPAVSSPAAPSGSASAASSPAPASGSPAASTPATPSASPSR</sequence>
<gene>
    <name evidence="2" type="ORF">HDA33_001827</name>
</gene>
<feature type="region of interest" description="Disordered" evidence="1">
    <location>
        <begin position="52"/>
        <end position="85"/>
    </location>
</feature>
<feature type="compositionally biased region" description="Pro residues" evidence="1">
    <location>
        <begin position="60"/>
        <end position="76"/>
    </location>
</feature>
<feature type="region of interest" description="Disordered" evidence="1">
    <location>
        <begin position="225"/>
        <end position="300"/>
    </location>
</feature>
<organism evidence="2 3">
    <name type="scientific">Micrococcus endophyticus</name>
    <dbReference type="NCBI Taxonomy" id="455343"/>
    <lineage>
        <taxon>Bacteria</taxon>
        <taxon>Bacillati</taxon>
        <taxon>Actinomycetota</taxon>
        <taxon>Actinomycetes</taxon>
        <taxon>Micrococcales</taxon>
        <taxon>Micrococcaceae</taxon>
        <taxon>Micrococcus</taxon>
    </lineage>
</organism>
<name>A0A7W9JK77_9MICC</name>